<dbReference type="STRING" id="47312.SAMN04489765_4373"/>
<organism evidence="3 4">
    <name type="scientific">Tsukamurella pulmonis</name>
    <dbReference type="NCBI Taxonomy" id="47312"/>
    <lineage>
        <taxon>Bacteria</taxon>
        <taxon>Bacillati</taxon>
        <taxon>Actinomycetota</taxon>
        <taxon>Actinomycetes</taxon>
        <taxon>Mycobacteriales</taxon>
        <taxon>Tsukamurellaceae</taxon>
        <taxon>Tsukamurella</taxon>
    </lineage>
</organism>
<dbReference type="AlphaFoldDB" id="A0A1H1HMR0"/>
<sequence length="405" mass="41155">MDGSAVRGRGAGFRGVVASYRVAMMVTRVATWRGEPADAYERWAGREARAAEELDVALERAAVEISGGGGDLAARLAAIDLPAAVPLAGARAQASILSTPVRQPARSKSAAQRDRENRARLAADLRATPPGPRLRMLETIDARLRELGRGGETVQLVEYDPDAFGGDGAVVVALGDLDAARNIGVVVPGMGTTAASISAVTRSAANLQVAARRADPMTPTATLAWIGYDAPSGRMSAAQVLTGEHARRGAAELRADLADLARMRPDDPRVVLFGHSYGATTVATAGAGGALAGVVDAVVLLGSPGAGPVRSAAELGVPVHVARDSDDPIPRVAATDGAGQALRRLLGVELGLGTDPAASSFGALPIDAEGATPLGPAAHSGYFDEGSRALVAFAAILTGGGGHDR</sequence>
<reference evidence="4" key="1">
    <citation type="submission" date="2016-10" db="EMBL/GenBank/DDBJ databases">
        <authorList>
            <person name="Varghese N."/>
            <person name="Submissions S."/>
        </authorList>
    </citation>
    <scope>NUCLEOTIDE SEQUENCE [LARGE SCALE GENOMIC DNA]</scope>
    <source>
        <strain evidence="4">DSM 44142</strain>
    </source>
</reference>
<keyword evidence="3" id="KW-0378">Hydrolase</keyword>
<accession>A0A1H1HMR0</accession>
<dbReference type="Pfam" id="PF06259">
    <property type="entry name" value="Abhydrolase_8"/>
    <property type="match status" value="1"/>
</dbReference>
<dbReference type="EMBL" id="FNLF01000002">
    <property type="protein sequence ID" value="SDR26629.1"/>
    <property type="molecule type" value="Genomic_DNA"/>
</dbReference>
<dbReference type="InterPro" id="IPR029058">
    <property type="entry name" value="AB_hydrolase_fold"/>
</dbReference>
<evidence type="ECO:0000313" key="4">
    <source>
        <dbReference type="Proteomes" id="UP000183053"/>
    </source>
</evidence>
<feature type="domain" description="DUF1023" evidence="2">
    <location>
        <begin position="167"/>
        <end position="333"/>
    </location>
</feature>
<dbReference type="GO" id="GO:0016787">
    <property type="term" value="F:hydrolase activity"/>
    <property type="evidence" value="ECO:0007669"/>
    <property type="project" value="UniProtKB-KW"/>
</dbReference>
<dbReference type="Gene3D" id="3.40.50.1820">
    <property type="entry name" value="alpha/beta hydrolase"/>
    <property type="match status" value="1"/>
</dbReference>
<evidence type="ECO:0000313" key="3">
    <source>
        <dbReference type="EMBL" id="SDR26629.1"/>
    </source>
</evidence>
<evidence type="ECO:0000259" key="2">
    <source>
        <dbReference type="Pfam" id="PF06259"/>
    </source>
</evidence>
<dbReference type="Proteomes" id="UP000183053">
    <property type="component" value="Unassembled WGS sequence"/>
</dbReference>
<feature type="region of interest" description="Disordered" evidence="1">
    <location>
        <begin position="98"/>
        <end position="129"/>
    </location>
</feature>
<dbReference type="SUPFAM" id="SSF53474">
    <property type="entry name" value="alpha/beta-Hydrolases"/>
    <property type="match status" value="1"/>
</dbReference>
<protein>
    <submittedName>
        <fullName evidence="3">Alpha/beta hydrolase</fullName>
    </submittedName>
</protein>
<dbReference type="InterPro" id="IPR010427">
    <property type="entry name" value="DUF1023"/>
</dbReference>
<evidence type="ECO:0000256" key="1">
    <source>
        <dbReference type="SAM" id="MobiDB-lite"/>
    </source>
</evidence>
<name>A0A1H1HMR0_9ACTN</name>
<keyword evidence="4" id="KW-1185">Reference proteome</keyword>
<feature type="compositionally biased region" description="Basic and acidic residues" evidence="1">
    <location>
        <begin position="111"/>
        <end position="123"/>
    </location>
</feature>
<gene>
    <name evidence="3" type="ORF">SAMN04489765_4373</name>
</gene>
<proteinExistence type="predicted"/>